<sequence length="57" mass="6374">MTVYWSDENPEAVRKALRALHWAVTFECPDSGSMQESGASHNRVRQAGNLTSRNLVV</sequence>
<organism evidence="2 3">
    <name type="scientific">Piedraia hortae CBS 480.64</name>
    <dbReference type="NCBI Taxonomy" id="1314780"/>
    <lineage>
        <taxon>Eukaryota</taxon>
        <taxon>Fungi</taxon>
        <taxon>Dikarya</taxon>
        <taxon>Ascomycota</taxon>
        <taxon>Pezizomycotina</taxon>
        <taxon>Dothideomycetes</taxon>
        <taxon>Dothideomycetidae</taxon>
        <taxon>Capnodiales</taxon>
        <taxon>Piedraiaceae</taxon>
        <taxon>Piedraia</taxon>
    </lineage>
</organism>
<feature type="compositionally biased region" description="Polar residues" evidence="1">
    <location>
        <begin position="48"/>
        <end position="57"/>
    </location>
</feature>
<dbReference type="EMBL" id="MU005963">
    <property type="protein sequence ID" value="KAF2862912.1"/>
    <property type="molecule type" value="Genomic_DNA"/>
</dbReference>
<protein>
    <submittedName>
        <fullName evidence="2">Uncharacterized protein</fullName>
    </submittedName>
</protein>
<gene>
    <name evidence="2" type="ORF">K470DRAFT_255433</name>
</gene>
<dbReference type="AlphaFoldDB" id="A0A6A7C6N2"/>
<evidence type="ECO:0000256" key="1">
    <source>
        <dbReference type="SAM" id="MobiDB-lite"/>
    </source>
</evidence>
<accession>A0A6A7C6N2</accession>
<feature type="region of interest" description="Disordered" evidence="1">
    <location>
        <begin position="31"/>
        <end position="57"/>
    </location>
</feature>
<name>A0A6A7C6N2_9PEZI</name>
<dbReference type="Proteomes" id="UP000799421">
    <property type="component" value="Unassembled WGS sequence"/>
</dbReference>
<evidence type="ECO:0000313" key="2">
    <source>
        <dbReference type="EMBL" id="KAF2862912.1"/>
    </source>
</evidence>
<reference evidence="2" key="1">
    <citation type="journal article" date="2020" name="Stud. Mycol.">
        <title>101 Dothideomycetes genomes: a test case for predicting lifestyles and emergence of pathogens.</title>
        <authorList>
            <person name="Haridas S."/>
            <person name="Albert R."/>
            <person name="Binder M."/>
            <person name="Bloem J."/>
            <person name="Labutti K."/>
            <person name="Salamov A."/>
            <person name="Andreopoulos B."/>
            <person name="Baker S."/>
            <person name="Barry K."/>
            <person name="Bills G."/>
            <person name="Bluhm B."/>
            <person name="Cannon C."/>
            <person name="Castanera R."/>
            <person name="Culley D."/>
            <person name="Daum C."/>
            <person name="Ezra D."/>
            <person name="Gonzalez J."/>
            <person name="Henrissat B."/>
            <person name="Kuo A."/>
            <person name="Liang C."/>
            <person name="Lipzen A."/>
            <person name="Lutzoni F."/>
            <person name="Magnuson J."/>
            <person name="Mondo S."/>
            <person name="Nolan M."/>
            <person name="Ohm R."/>
            <person name="Pangilinan J."/>
            <person name="Park H.-J."/>
            <person name="Ramirez L."/>
            <person name="Alfaro M."/>
            <person name="Sun H."/>
            <person name="Tritt A."/>
            <person name="Yoshinaga Y."/>
            <person name="Zwiers L.-H."/>
            <person name="Turgeon B."/>
            <person name="Goodwin S."/>
            <person name="Spatafora J."/>
            <person name="Crous P."/>
            <person name="Grigoriev I."/>
        </authorList>
    </citation>
    <scope>NUCLEOTIDE SEQUENCE</scope>
    <source>
        <strain evidence="2">CBS 480.64</strain>
    </source>
</reference>
<keyword evidence="3" id="KW-1185">Reference proteome</keyword>
<feature type="non-terminal residue" evidence="2">
    <location>
        <position position="57"/>
    </location>
</feature>
<evidence type="ECO:0000313" key="3">
    <source>
        <dbReference type="Proteomes" id="UP000799421"/>
    </source>
</evidence>
<proteinExistence type="predicted"/>